<feature type="transmembrane region" description="Helical" evidence="6">
    <location>
        <begin position="33"/>
        <end position="54"/>
    </location>
</feature>
<evidence type="ECO:0000259" key="7">
    <source>
        <dbReference type="Pfam" id="PF01490"/>
    </source>
</evidence>
<keyword evidence="9" id="KW-1185">Reference proteome</keyword>
<dbReference type="InterPro" id="IPR013057">
    <property type="entry name" value="AA_transpt_TM"/>
</dbReference>
<feature type="compositionally biased region" description="Basic and acidic residues" evidence="5">
    <location>
        <begin position="121"/>
        <end position="132"/>
    </location>
</feature>
<dbReference type="OrthoDB" id="5869482at2759"/>
<reference evidence="8 9" key="1">
    <citation type="submission" date="2018-11" db="EMBL/GenBank/DDBJ databases">
        <authorList>
            <consortium name="Pathogen Informatics"/>
        </authorList>
    </citation>
    <scope>NUCLEOTIDE SEQUENCE [LARGE SCALE GENOMIC DNA]</scope>
</reference>
<evidence type="ECO:0000256" key="4">
    <source>
        <dbReference type="ARBA" id="ARBA00023136"/>
    </source>
</evidence>
<name>A0A3P6S6F3_CYLGO</name>
<protein>
    <recommendedName>
        <fullName evidence="7">Amino acid transporter transmembrane domain-containing protein</fullName>
    </recommendedName>
</protein>
<evidence type="ECO:0000256" key="3">
    <source>
        <dbReference type="ARBA" id="ARBA00022989"/>
    </source>
</evidence>
<dbReference type="Proteomes" id="UP000271889">
    <property type="component" value="Unassembled WGS sequence"/>
</dbReference>
<gene>
    <name evidence="8" type="ORF">CGOC_LOCUS6347</name>
</gene>
<keyword evidence="4 6" id="KW-0472">Membrane</keyword>
<feature type="transmembrane region" description="Helical" evidence="6">
    <location>
        <begin position="7"/>
        <end position="27"/>
    </location>
</feature>
<evidence type="ECO:0000256" key="5">
    <source>
        <dbReference type="SAM" id="MobiDB-lite"/>
    </source>
</evidence>
<feature type="domain" description="Amino acid transporter transmembrane" evidence="7">
    <location>
        <begin position="6"/>
        <end position="64"/>
    </location>
</feature>
<evidence type="ECO:0000256" key="6">
    <source>
        <dbReference type="SAM" id="Phobius"/>
    </source>
</evidence>
<evidence type="ECO:0000313" key="8">
    <source>
        <dbReference type="EMBL" id="VDK67657.1"/>
    </source>
</evidence>
<feature type="non-terminal residue" evidence="8">
    <location>
        <position position="132"/>
    </location>
</feature>
<dbReference type="EMBL" id="UYRV01020504">
    <property type="protein sequence ID" value="VDK67657.1"/>
    <property type="molecule type" value="Genomic_DNA"/>
</dbReference>
<evidence type="ECO:0000313" key="9">
    <source>
        <dbReference type="Proteomes" id="UP000271889"/>
    </source>
</evidence>
<dbReference type="Pfam" id="PF01490">
    <property type="entry name" value="Aa_trans"/>
    <property type="match status" value="1"/>
</dbReference>
<dbReference type="AlphaFoldDB" id="A0A3P6S6F3"/>
<feature type="region of interest" description="Disordered" evidence="5">
    <location>
        <begin position="92"/>
        <end position="132"/>
    </location>
</feature>
<evidence type="ECO:0000256" key="2">
    <source>
        <dbReference type="ARBA" id="ARBA00022692"/>
    </source>
</evidence>
<accession>A0A3P6S6F3</accession>
<evidence type="ECO:0000256" key="1">
    <source>
        <dbReference type="ARBA" id="ARBA00004370"/>
    </source>
</evidence>
<keyword evidence="3 6" id="KW-1133">Transmembrane helix</keyword>
<comment type="subcellular location">
    <subcellularLocation>
        <location evidence="1">Membrane</location>
    </subcellularLocation>
</comment>
<keyword evidence="2 6" id="KW-0812">Transmembrane</keyword>
<organism evidence="8 9">
    <name type="scientific">Cylicostephanus goldi</name>
    <name type="common">Nematode worm</name>
    <dbReference type="NCBI Taxonomy" id="71465"/>
    <lineage>
        <taxon>Eukaryota</taxon>
        <taxon>Metazoa</taxon>
        <taxon>Ecdysozoa</taxon>
        <taxon>Nematoda</taxon>
        <taxon>Chromadorea</taxon>
        <taxon>Rhabditida</taxon>
        <taxon>Rhabditina</taxon>
        <taxon>Rhabditomorpha</taxon>
        <taxon>Strongyloidea</taxon>
        <taxon>Strongylidae</taxon>
        <taxon>Cylicostephanus</taxon>
    </lineage>
</organism>
<sequence>MIRSSYAFINLLKATVGVGVFAIPMALKQAGFWTGLILSVGIGIINAHGMMKIVSCSQYLCRRKQTSNIRANRNGATIRPVCLDAQYRKAVTDEEQPQSNDNISEGSADEKQSRVYSIEAESEKDMVESAAE</sequence>
<dbReference type="GO" id="GO:0016020">
    <property type="term" value="C:membrane"/>
    <property type="evidence" value="ECO:0007669"/>
    <property type="project" value="UniProtKB-SubCell"/>
</dbReference>
<proteinExistence type="predicted"/>